<reference evidence="11" key="2">
    <citation type="submission" date="2013-12" db="EMBL/GenBank/DDBJ databases">
        <title>Evolution of pathogenesis and genome organization in the Tremellales.</title>
        <authorList>
            <person name="Cuomo C."/>
            <person name="Litvintseva A."/>
            <person name="Heitman J."/>
            <person name="Chen Y."/>
            <person name="Sun S."/>
            <person name="Springer D."/>
            <person name="Dromer F."/>
            <person name="Young S."/>
            <person name="Zeng Q."/>
            <person name="Chapman S."/>
            <person name="Gujja S."/>
            <person name="Saif S."/>
            <person name="Birren B."/>
        </authorList>
    </citation>
    <scope>NUCLEOTIDE SEQUENCE [LARGE SCALE GENOMIC DNA]</scope>
    <source>
        <strain evidence="11">CBS 10435</strain>
    </source>
</reference>
<feature type="domain" description="Copper acquisition factor BIM1-like" evidence="9">
    <location>
        <begin position="33"/>
        <end position="175"/>
    </location>
</feature>
<gene>
    <name evidence="10" type="ORF">L486_04264</name>
</gene>
<dbReference type="InterPro" id="IPR046530">
    <property type="entry name" value="BIM1-like_dom"/>
</dbReference>
<dbReference type="STRING" id="1331196.A0A1B9IS42"/>
<proteinExistence type="predicted"/>
<evidence type="ECO:0000256" key="2">
    <source>
        <dbReference type="ARBA" id="ARBA00022475"/>
    </source>
</evidence>
<dbReference type="AlphaFoldDB" id="A0A1B9IS42"/>
<evidence type="ECO:0000256" key="3">
    <source>
        <dbReference type="ARBA" id="ARBA00022622"/>
    </source>
</evidence>
<dbReference type="Pfam" id="PF20238">
    <property type="entry name" value="BIM1-like_dom"/>
    <property type="match status" value="1"/>
</dbReference>
<evidence type="ECO:0000256" key="5">
    <source>
        <dbReference type="ARBA" id="ARBA00023136"/>
    </source>
</evidence>
<evidence type="ECO:0000259" key="9">
    <source>
        <dbReference type="Pfam" id="PF20238"/>
    </source>
</evidence>
<accession>A0A1B9IS42</accession>
<comment type="subcellular location">
    <subcellularLocation>
        <location evidence="1">Cell membrane</location>
        <topology evidence="1">Lipid-anchor</topology>
        <topology evidence="1">GPI-anchor</topology>
    </subcellularLocation>
</comment>
<dbReference type="EMBL" id="KI669462">
    <property type="protein sequence ID" value="OCF58234.1"/>
    <property type="molecule type" value="Genomic_DNA"/>
</dbReference>
<keyword evidence="7" id="KW-0449">Lipoprotein</keyword>
<dbReference type="InterPro" id="IPR046936">
    <property type="entry name" value="BIM1-like"/>
</dbReference>
<dbReference type="PANTHER" id="PTHR34992:SF5">
    <property type="entry name" value="ANCHORED PROTEIN, PUTATIVE (AFU_ORTHOLOGUE AFUA_6G02800)-RELATED"/>
    <property type="match status" value="1"/>
</dbReference>
<keyword evidence="5" id="KW-0472">Membrane</keyword>
<evidence type="ECO:0000256" key="4">
    <source>
        <dbReference type="ARBA" id="ARBA00022729"/>
    </source>
</evidence>
<keyword evidence="11" id="KW-1185">Reference proteome</keyword>
<protein>
    <recommendedName>
        <fullName evidence="9">Copper acquisition factor BIM1-like domain-containing protein</fullName>
    </recommendedName>
</protein>
<evidence type="ECO:0000256" key="1">
    <source>
        <dbReference type="ARBA" id="ARBA00004609"/>
    </source>
</evidence>
<evidence type="ECO:0000313" key="10">
    <source>
        <dbReference type="EMBL" id="OCF58234.1"/>
    </source>
</evidence>
<feature type="signal peptide" evidence="8">
    <location>
        <begin position="1"/>
        <end position="17"/>
    </location>
</feature>
<dbReference type="CDD" id="cd21176">
    <property type="entry name" value="LPMO_auxiliary-like"/>
    <property type="match status" value="1"/>
</dbReference>
<evidence type="ECO:0000256" key="6">
    <source>
        <dbReference type="ARBA" id="ARBA00023180"/>
    </source>
</evidence>
<keyword evidence="6" id="KW-0325">Glycoprotein</keyword>
<feature type="chain" id="PRO_5008628847" description="Copper acquisition factor BIM1-like domain-containing protein" evidence="8">
    <location>
        <begin position="18"/>
        <end position="271"/>
    </location>
</feature>
<keyword evidence="2" id="KW-1003">Cell membrane</keyword>
<dbReference type="GO" id="GO:0098552">
    <property type="term" value="C:side of membrane"/>
    <property type="evidence" value="ECO:0007669"/>
    <property type="project" value="UniProtKB-KW"/>
</dbReference>
<reference evidence="10 11" key="1">
    <citation type="submission" date="2013-07" db="EMBL/GenBank/DDBJ databases">
        <title>The Genome Sequence of Kwoniella mangroviensis CBS10435.</title>
        <authorList>
            <consortium name="The Broad Institute Genome Sequencing Platform"/>
            <person name="Cuomo C."/>
            <person name="Litvintseva A."/>
            <person name="Chen Y."/>
            <person name="Heitman J."/>
            <person name="Sun S."/>
            <person name="Springer D."/>
            <person name="Dromer F."/>
            <person name="Young S.K."/>
            <person name="Zeng Q."/>
            <person name="Gargeya S."/>
            <person name="Fitzgerald M."/>
            <person name="Abouelleil A."/>
            <person name="Alvarado L."/>
            <person name="Berlin A.M."/>
            <person name="Chapman S.B."/>
            <person name="Dewar J."/>
            <person name="Goldberg J."/>
            <person name="Griggs A."/>
            <person name="Gujja S."/>
            <person name="Hansen M."/>
            <person name="Howarth C."/>
            <person name="Imamovic A."/>
            <person name="Larimer J."/>
            <person name="McCowan C."/>
            <person name="Murphy C."/>
            <person name="Pearson M."/>
            <person name="Priest M."/>
            <person name="Roberts A."/>
            <person name="Saif S."/>
            <person name="Shea T."/>
            <person name="Sykes S."/>
            <person name="Wortman J."/>
            <person name="Nusbaum C."/>
            <person name="Birren B."/>
        </authorList>
    </citation>
    <scope>NUCLEOTIDE SEQUENCE [LARGE SCALE GENOMIC DNA]</scope>
    <source>
        <strain evidence="10 11">CBS 10435</strain>
    </source>
</reference>
<evidence type="ECO:0000256" key="8">
    <source>
        <dbReference type="SAM" id="SignalP"/>
    </source>
</evidence>
<dbReference type="GO" id="GO:0005886">
    <property type="term" value="C:plasma membrane"/>
    <property type="evidence" value="ECO:0007669"/>
    <property type="project" value="UniProtKB-SubCell"/>
</dbReference>
<dbReference type="OrthoDB" id="2587363at2759"/>
<sequence>MFSSALIALSAVSLAQATAVLPRAASITEFSTSPVEFVYPTPRSGYLANNASAYPCGGSPLGERTSYPLSGGKVSLDVDTLASNVNLLYSNNSNPSTFHEFSTFANSILDVSDGGWCGNGPNFEELGLAAGSDATLLVIYQLYGNKTYFYHCADISLVAANSYTAPSDLTCSNSSAVLETASGEDSMVLKGSNFSAAQQGADGQTVSIDLAAATASPSASRSESGSAAAAATSAASSAAASGSASSAAGMTAKVGSMGLGAAVLGGLALLL</sequence>
<evidence type="ECO:0000313" key="11">
    <source>
        <dbReference type="Proteomes" id="UP000092583"/>
    </source>
</evidence>
<keyword evidence="4 8" id="KW-0732">Signal</keyword>
<dbReference type="PANTHER" id="PTHR34992">
    <property type="entry name" value="HYPHAL ANASTAMOSIS-7 PROTEIN"/>
    <property type="match status" value="1"/>
</dbReference>
<organism evidence="10 11">
    <name type="scientific">Kwoniella mangroviensis CBS 10435</name>
    <dbReference type="NCBI Taxonomy" id="1331196"/>
    <lineage>
        <taxon>Eukaryota</taxon>
        <taxon>Fungi</taxon>
        <taxon>Dikarya</taxon>
        <taxon>Basidiomycota</taxon>
        <taxon>Agaricomycotina</taxon>
        <taxon>Tremellomycetes</taxon>
        <taxon>Tremellales</taxon>
        <taxon>Cryptococcaceae</taxon>
        <taxon>Kwoniella</taxon>
    </lineage>
</organism>
<dbReference type="Proteomes" id="UP000092583">
    <property type="component" value="Unassembled WGS sequence"/>
</dbReference>
<keyword evidence="3" id="KW-0336">GPI-anchor</keyword>
<name>A0A1B9IS42_9TREE</name>
<evidence type="ECO:0000256" key="7">
    <source>
        <dbReference type="ARBA" id="ARBA00023288"/>
    </source>
</evidence>